<comment type="caution">
    <text evidence="1">The sequence shown here is derived from an EMBL/GenBank/DDBJ whole genome shotgun (WGS) entry which is preliminary data.</text>
</comment>
<dbReference type="InterPro" id="IPR009367">
    <property type="entry name" value="Elm1-like"/>
</dbReference>
<reference evidence="1" key="1">
    <citation type="submission" date="2018-10" db="EMBL/GenBank/DDBJ databases">
        <title>Iterative Subtractive Binning of Freshwater Chronoseries Metagenomes Recovers Nearly Complete Genomes from over Four Hundred Novel Species.</title>
        <authorList>
            <person name="Rodriguez-R L.M."/>
            <person name="Tsementzi D."/>
            <person name="Luo C."/>
            <person name="Konstantinidis K.T."/>
        </authorList>
    </citation>
    <scope>NUCLEOTIDE SEQUENCE</scope>
    <source>
        <strain evidence="1">WB8_2A_004</strain>
    </source>
</reference>
<dbReference type="AlphaFoldDB" id="A0A966HMH2"/>
<accession>A0A966HMH2</accession>
<sequence length="316" mass="36313">MRYFKALLLTEGAHGMVSQVEGLAKALKLDFNHCFVNLKNPWRYFPINLVPISKSVIDGKIPDQIENQVLISCGKNSIISSLFLKKNNKNLFNIHIQNPKVNFSNFDLIVAPEHDQIKGINVLSTFGALHYITKEEIDNSGNLFLKYNLSEKDKIVSLILGGPNRYYDFNEIDLGNIFFSIKDNFLDKGFKLIIVRSRRTPDNIIDFAKKFFLNSAVIIDFVSKEFYLSALKLSKIIIVTCDSTSMISECAITQKPIFAAKMKAKRRNSRFEYFLNSFKAKGIIRFLGENIDYWNYPLLDETNRIATIIKERLNKI</sequence>
<evidence type="ECO:0000313" key="1">
    <source>
        <dbReference type="EMBL" id="NCU52794.1"/>
    </source>
</evidence>
<dbReference type="PANTHER" id="PTHR33986">
    <property type="entry name" value="OS02G0535700 PROTEIN"/>
    <property type="match status" value="1"/>
</dbReference>
<evidence type="ECO:0008006" key="3">
    <source>
        <dbReference type="Google" id="ProtNLM"/>
    </source>
</evidence>
<proteinExistence type="predicted"/>
<dbReference type="PANTHER" id="PTHR33986:SF15">
    <property type="entry name" value="MITOCHONDRIAL FISSION PROTEIN ELM1"/>
    <property type="match status" value="1"/>
</dbReference>
<evidence type="ECO:0000313" key="2">
    <source>
        <dbReference type="Proteomes" id="UP000747791"/>
    </source>
</evidence>
<dbReference type="Pfam" id="PF06258">
    <property type="entry name" value="Mito_fiss_Elm1"/>
    <property type="match status" value="1"/>
</dbReference>
<gene>
    <name evidence="1" type="ORF">EBX74_00550</name>
</gene>
<organism evidence="1 2">
    <name type="scientific">Candidatus Fonsibacter lacus</name>
    <dbReference type="NCBI Taxonomy" id="2576439"/>
    <lineage>
        <taxon>Bacteria</taxon>
        <taxon>Pseudomonadati</taxon>
        <taxon>Pseudomonadota</taxon>
        <taxon>Alphaproteobacteria</taxon>
        <taxon>Candidatus Pelagibacterales</taxon>
        <taxon>Candidatus Pelagibacterales incertae sedis</taxon>
        <taxon>Candidatus Fonsibacter</taxon>
    </lineage>
</organism>
<dbReference type="EMBL" id="RGOB01000006">
    <property type="protein sequence ID" value="NCU52794.1"/>
    <property type="molecule type" value="Genomic_DNA"/>
</dbReference>
<name>A0A966HMH2_9PROT</name>
<protein>
    <recommendedName>
        <fullName evidence="3">Nucleoside-diphosphate sugar epimerase</fullName>
    </recommendedName>
</protein>
<dbReference type="Proteomes" id="UP000747791">
    <property type="component" value="Unassembled WGS sequence"/>
</dbReference>